<evidence type="ECO:0000313" key="5">
    <source>
        <dbReference type="EMBL" id="NSJ84679.1"/>
    </source>
</evidence>
<dbReference type="SMART" id="SM00342">
    <property type="entry name" value="HTH_ARAC"/>
    <property type="match status" value="1"/>
</dbReference>
<feature type="domain" description="HTH araC/xylS-type" evidence="4">
    <location>
        <begin position="176"/>
        <end position="274"/>
    </location>
</feature>
<dbReference type="Pfam" id="PF12833">
    <property type="entry name" value="HTH_18"/>
    <property type="match status" value="1"/>
</dbReference>
<dbReference type="Gene3D" id="1.10.10.60">
    <property type="entry name" value="Homeodomain-like"/>
    <property type="match status" value="2"/>
</dbReference>
<dbReference type="InterPro" id="IPR014710">
    <property type="entry name" value="RmlC-like_jellyroll"/>
</dbReference>
<dbReference type="PROSITE" id="PS00041">
    <property type="entry name" value="HTH_ARAC_FAMILY_1"/>
    <property type="match status" value="1"/>
</dbReference>
<protein>
    <submittedName>
        <fullName evidence="5">AraC family transcriptional regulator</fullName>
    </submittedName>
</protein>
<sequence>MSNQRYSLDFHNLDRPKAQLLYVTCATSDRDWHSMEHAHSFSELFFVTKGSGFFQIGSKKIPVQKNDLIFINPNTPHTELGNREKPWEYVALGIEGVQFGYAQKGTPYDYSLFPLPPGQQEIRRYLDTLLKEVQSQPLNYTAVCQNLLELILLFIARSTRQELLTAPQQKTTRECKLVEQYINEHYAEDITLEFLSSLVHINKYYLVHAFKSYKGISPINYLIGRRVEEARYLLESTNYPVTKIGEITGFSSQSYFSQTFKKFAGISPNEYRKKMARHVPDGKKATASYS</sequence>
<keyword evidence="2" id="KW-0238">DNA-binding</keyword>
<dbReference type="PROSITE" id="PS01124">
    <property type="entry name" value="HTH_ARAC_FAMILY_2"/>
    <property type="match status" value="1"/>
</dbReference>
<comment type="caution">
    <text evidence="5">The sequence shown here is derived from an EMBL/GenBank/DDBJ whole genome shotgun (WGS) entry which is preliminary data.</text>
</comment>
<organism evidence="5 6">
    <name type="scientific">Blautia hansenii</name>
    <name type="common">Ruminococcus hansenii</name>
    <dbReference type="NCBI Taxonomy" id="1322"/>
    <lineage>
        <taxon>Bacteria</taxon>
        <taxon>Bacillati</taxon>
        <taxon>Bacillota</taxon>
        <taxon>Clostridia</taxon>
        <taxon>Lachnospirales</taxon>
        <taxon>Lachnospiraceae</taxon>
        <taxon>Blautia</taxon>
    </lineage>
</organism>
<evidence type="ECO:0000256" key="1">
    <source>
        <dbReference type="ARBA" id="ARBA00023015"/>
    </source>
</evidence>
<evidence type="ECO:0000313" key="6">
    <source>
        <dbReference type="Proteomes" id="UP000822142"/>
    </source>
</evidence>
<dbReference type="SUPFAM" id="SSF51215">
    <property type="entry name" value="Regulatory protein AraC"/>
    <property type="match status" value="1"/>
</dbReference>
<dbReference type="PANTHER" id="PTHR43280">
    <property type="entry name" value="ARAC-FAMILY TRANSCRIPTIONAL REGULATOR"/>
    <property type="match status" value="1"/>
</dbReference>
<keyword evidence="3" id="KW-0804">Transcription</keyword>
<accession>A0ABX2I354</accession>
<dbReference type="RefSeq" id="WP_173747161.1">
    <property type="nucleotide sequence ID" value="NZ_JAAITA010000001.1"/>
</dbReference>
<dbReference type="Pfam" id="PF02311">
    <property type="entry name" value="AraC_binding"/>
    <property type="match status" value="1"/>
</dbReference>
<dbReference type="PRINTS" id="PR00032">
    <property type="entry name" value="HTHARAC"/>
</dbReference>
<keyword evidence="1" id="KW-0805">Transcription regulation</keyword>
<evidence type="ECO:0000256" key="3">
    <source>
        <dbReference type="ARBA" id="ARBA00023163"/>
    </source>
</evidence>
<name>A0ABX2I354_BLAHA</name>
<reference evidence="5 6" key="1">
    <citation type="journal article" date="2020" name="Cell Host Microbe">
        <title>Functional and Genomic Variation between Human-Derived Isolates of Lachnospiraceae Reveals Inter- and Intra-Species Diversity.</title>
        <authorList>
            <person name="Sorbara M.T."/>
            <person name="Littmann E.R."/>
            <person name="Fontana E."/>
            <person name="Moody T.U."/>
            <person name="Kohout C.E."/>
            <person name="Gjonbalaj M."/>
            <person name="Eaton V."/>
            <person name="Seok R."/>
            <person name="Leiner I.M."/>
            <person name="Pamer E.G."/>
        </authorList>
    </citation>
    <scope>NUCLEOTIDE SEQUENCE [LARGE SCALE GENOMIC DNA]</scope>
    <source>
        <strain evidence="5 6">MSK.15.26</strain>
    </source>
</reference>
<dbReference type="InterPro" id="IPR003313">
    <property type="entry name" value="AraC-bd"/>
</dbReference>
<dbReference type="InterPro" id="IPR037923">
    <property type="entry name" value="HTH-like"/>
</dbReference>
<dbReference type="SUPFAM" id="SSF46689">
    <property type="entry name" value="Homeodomain-like"/>
    <property type="match status" value="2"/>
</dbReference>
<dbReference type="InterPro" id="IPR018060">
    <property type="entry name" value="HTH_AraC"/>
</dbReference>
<dbReference type="PANTHER" id="PTHR43280:SF28">
    <property type="entry name" value="HTH-TYPE TRANSCRIPTIONAL ACTIVATOR RHAS"/>
    <property type="match status" value="1"/>
</dbReference>
<gene>
    <name evidence="5" type="ORF">G5A70_00430</name>
</gene>
<dbReference type="Gene3D" id="2.60.120.10">
    <property type="entry name" value="Jelly Rolls"/>
    <property type="match status" value="1"/>
</dbReference>
<proteinExistence type="predicted"/>
<dbReference type="InterPro" id="IPR009057">
    <property type="entry name" value="Homeodomain-like_sf"/>
</dbReference>
<dbReference type="InterPro" id="IPR018062">
    <property type="entry name" value="HTH_AraC-typ_CS"/>
</dbReference>
<dbReference type="EMBL" id="JAAITA010000001">
    <property type="protein sequence ID" value="NSJ84679.1"/>
    <property type="molecule type" value="Genomic_DNA"/>
</dbReference>
<keyword evidence="6" id="KW-1185">Reference proteome</keyword>
<dbReference type="Proteomes" id="UP000822142">
    <property type="component" value="Unassembled WGS sequence"/>
</dbReference>
<evidence type="ECO:0000256" key="2">
    <source>
        <dbReference type="ARBA" id="ARBA00023125"/>
    </source>
</evidence>
<dbReference type="InterPro" id="IPR020449">
    <property type="entry name" value="Tscrpt_reg_AraC-type_HTH"/>
</dbReference>
<evidence type="ECO:0000259" key="4">
    <source>
        <dbReference type="PROSITE" id="PS01124"/>
    </source>
</evidence>